<dbReference type="SUPFAM" id="SSF52540">
    <property type="entry name" value="P-loop containing nucleoside triphosphate hydrolases"/>
    <property type="match status" value="1"/>
</dbReference>
<keyword evidence="2" id="KW-1185">Reference proteome</keyword>
<evidence type="ECO:0008006" key="3">
    <source>
        <dbReference type="Google" id="ProtNLM"/>
    </source>
</evidence>
<evidence type="ECO:0000313" key="1">
    <source>
        <dbReference type="EMBL" id="QWB32003.1"/>
    </source>
</evidence>
<dbReference type="RefSeq" id="WP_214814265.1">
    <property type="nucleotide sequence ID" value="NZ_CP075901.1"/>
</dbReference>
<evidence type="ECO:0000313" key="2">
    <source>
        <dbReference type="Proteomes" id="UP000679498"/>
    </source>
</evidence>
<gene>
    <name evidence="1" type="ORF">KKI46_17335</name>
</gene>
<dbReference type="GeneID" id="88813469"/>
<proteinExistence type="predicted"/>
<geneLocation type="plasmid" evidence="1 2">
    <name>p4</name>
</geneLocation>
<keyword evidence="1" id="KW-0614">Plasmid</keyword>
<organism evidence="1 2">
    <name type="scientific">Exiguobacterium acetylicum</name>
    <name type="common">Brevibacterium acetylicum</name>
    <dbReference type="NCBI Taxonomy" id="41170"/>
    <lineage>
        <taxon>Bacteria</taxon>
        <taxon>Bacillati</taxon>
        <taxon>Bacillota</taxon>
        <taxon>Bacilli</taxon>
        <taxon>Bacillales</taxon>
        <taxon>Bacillales Family XII. Incertae Sedis</taxon>
        <taxon>Exiguobacterium</taxon>
    </lineage>
</organism>
<sequence length="406" mass="47548">MKLVAIIESDMMFELLSKMIRLEKRLPDATVRRVKNLSDLEEIIEFYRSDIFVLDPDLPEGSGLQKILEANQLPFILVKEDVKDVLPILVEKFGVVIEEEVSEEQEVINQERIIYREKLIEKEIITKQYQSIPSKVIIVGSLTKGAGSTIVATNLARMIGERQVNVAYMEHPLIRPYMYDYLQLHNQEHEYFDVGTAVKRKGVSLKEEPYVRDGVQWHVIDATEPANKDFEYHHLLMATHAIGANILILDISDRWEDPGVQEYMRHADLILLAAESDLIKYEYSLMEYELFEGQSYPTKENRVMKYLQEKHEGRFEIVHTKKFKGLDMKLMLEMFQKKPIASLNYIEYPTVMKAVQNSRLLYDYDNSSKELFEKNFLGIISRFLPKDLIELKTVRRGMFQLKRRSQ</sequence>
<dbReference type="InterPro" id="IPR027417">
    <property type="entry name" value="P-loop_NTPase"/>
</dbReference>
<dbReference type="Proteomes" id="UP000679498">
    <property type="component" value="Plasmid p4"/>
</dbReference>
<name>A0ABX8GED0_EXIAC</name>
<accession>A0ABX8GED0</accession>
<protein>
    <recommendedName>
        <fullName evidence="3">Response regulatory domain-containing protein</fullName>
    </recommendedName>
</protein>
<reference evidence="1 2" key="1">
    <citation type="submission" date="2021-05" db="EMBL/GenBank/DDBJ databases">
        <title>Biocontrol using Exiguobacterium acetylicum SI17 against litchi downy blight caused by Peronophythora litchii.</title>
        <authorList>
            <person name="Zheng L."/>
        </authorList>
    </citation>
    <scope>NUCLEOTIDE SEQUENCE [LARGE SCALE GENOMIC DNA]</scope>
    <source>
        <strain evidence="1 2">SI17</strain>
        <plasmid evidence="1 2">p4</plasmid>
    </source>
</reference>
<dbReference type="EMBL" id="CP075901">
    <property type="protein sequence ID" value="QWB32003.1"/>
    <property type="molecule type" value="Genomic_DNA"/>
</dbReference>